<sequence length="169" mass="19417">MNSKSHINSISILMPIFAFILAIFFIIFSTQAAASVQPNSFTNKPFDSYKLVDIQVVSQNIQKQDNGKLMFSTTYLIKNKSSQNIKQLAWYAVFIFNNRIIDNRLSHINFKQFNILKPNQQYYLLTFTPEDEMPSFSKELFASDSSDIKVKPIIKSIVFDDGSTSIKHN</sequence>
<evidence type="ECO:0000313" key="1">
    <source>
        <dbReference type="EMBL" id="KGQ33348.1"/>
    </source>
</evidence>
<accession>A0A0A2XMB9</accession>
<dbReference type="EMBL" id="JPXS01000014">
    <property type="protein sequence ID" value="KGQ33348.1"/>
    <property type="molecule type" value="Genomic_DNA"/>
</dbReference>
<comment type="caution">
    <text evidence="1">The sequence shown here is derived from an EMBL/GenBank/DDBJ whole genome shotgun (WGS) entry which is preliminary data.</text>
</comment>
<name>A0A0A2XMB9_9PAST</name>
<dbReference type="Proteomes" id="UP000030526">
    <property type="component" value="Unassembled WGS sequence"/>
</dbReference>
<proteinExistence type="predicted"/>
<evidence type="ECO:0000313" key="2">
    <source>
        <dbReference type="Proteomes" id="UP000030526"/>
    </source>
</evidence>
<gene>
    <name evidence="1" type="ORF">JP32_02505</name>
</gene>
<organism evidence="1 2">
    <name type="scientific">Gallibacterium anatis</name>
    <dbReference type="NCBI Taxonomy" id="750"/>
    <lineage>
        <taxon>Bacteria</taxon>
        <taxon>Pseudomonadati</taxon>
        <taxon>Pseudomonadota</taxon>
        <taxon>Gammaproteobacteria</taxon>
        <taxon>Pasteurellales</taxon>
        <taxon>Pasteurellaceae</taxon>
        <taxon>Gallibacterium</taxon>
    </lineage>
</organism>
<reference evidence="1 2" key="1">
    <citation type="submission" date="2014-08" db="EMBL/GenBank/DDBJ databases">
        <title>Chaperone-usher fimbriae in a diverse selection of Gallibacterium genomes.</title>
        <authorList>
            <person name="Kudirkiene E."/>
            <person name="Bager R.J."/>
            <person name="Johnson T.J."/>
            <person name="Bojesen A.M."/>
        </authorList>
    </citation>
    <scope>NUCLEOTIDE SEQUENCE [LARGE SCALE GENOMIC DNA]</scope>
    <source>
        <strain evidence="1 2">20558/3kl.</strain>
    </source>
</reference>
<protein>
    <submittedName>
        <fullName evidence="1">Uncharacterized protein</fullName>
    </submittedName>
</protein>
<dbReference type="AlphaFoldDB" id="A0A0A2XMB9"/>
<dbReference type="RefSeq" id="WP_039083525.1">
    <property type="nucleotide sequence ID" value="NZ_JAGMUQ010000077.1"/>
</dbReference>